<dbReference type="PANTHER" id="PTHR12737:SF9">
    <property type="entry name" value="DIMETHYLARGININASE"/>
    <property type="match status" value="1"/>
</dbReference>
<sequence>MFTKAILRIPGSNFADGLTTVELGTPHLDEVLAQHAHYCDALRECGLELTILAPDLRHPDSTFVEDAAILTPQVAILTRPGAASRLGEVAAIRPTVENFYSRTLAIDPPGTVDGGDICEAEDHFFIGISQRTNREGARQLAAYLNSLGYTASTIDIRSMTSILHLKSGISYIGDDTLVVMEEMAENSQFNSEFARFNLIRVSSAESYAANCVRVNDRVLIAEGFPHLRDELIARGFNPLVLNMSEFQKMDGGLSCLSLRF</sequence>
<dbReference type="EMBL" id="CP121196">
    <property type="protein sequence ID" value="XBH17770.1"/>
    <property type="molecule type" value="Genomic_DNA"/>
</dbReference>
<proteinExistence type="inferred from homology"/>
<feature type="active site" description="Nucleophile" evidence="3">
    <location>
        <position position="255"/>
    </location>
</feature>
<dbReference type="InterPro" id="IPR033199">
    <property type="entry name" value="DDAH-like"/>
</dbReference>
<dbReference type="GO" id="GO:0045429">
    <property type="term" value="P:positive regulation of nitric oxide biosynthetic process"/>
    <property type="evidence" value="ECO:0007669"/>
    <property type="project" value="TreeGrafter"/>
</dbReference>
<reference evidence="4" key="1">
    <citation type="submission" date="2023-03" db="EMBL/GenBank/DDBJ databases">
        <title>Edaphobacter sp.</title>
        <authorList>
            <person name="Huber K.J."/>
            <person name="Papendorf J."/>
            <person name="Pilke C."/>
            <person name="Bunk B."/>
            <person name="Sproeer C."/>
            <person name="Pester M."/>
        </authorList>
    </citation>
    <scope>NUCLEOTIDE SEQUENCE</scope>
    <source>
        <strain evidence="4">DSM 110680</strain>
    </source>
</reference>
<dbReference type="AlphaFoldDB" id="A0AAU7DJF8"/>
<evidence type="ECO:0000256" key="1">
    <source>
        <dbReference type="ARBA" id="ARBA00008532"/>
    </source>
</evidence>
<evidence type="ECO:0000313" key="4">
    <source>
        <dbReference type="EMBL" id="XBH17770.1"/>
    </source>
</evidence>
<dbReference type="GO" id="GO:0006525">
    <property type="term" value="P:arginine metabolic process"/>
    <property type="evidence" value="ECO:0007669"/>
    <property type="project" value="TreeGrafter"/>
</dbReference>
<comment type="similarity">
    <text evidence="1">Belongs to the DDAH family.</text>
</comment>
<feature type="active site" description="Proton donor" evidence="3">
    <location>
        <position position="164"/>
    </location>
</feature>
<dbReference type="GO" id="GO:0016403">
    <property type="term" value="F:dimethylargininase activity"/>
    <property type="evidence" value="ECO:0007669"/>
    <property type="project" value="TreeGrafter"/>
</dbReference>
<dbReference type="PANTHER" id="PTHR12737">
    <property type="entry name" value="DIMETHYLARGININE DIMETHYLAMINOHYDROLASE"/>
    <property type="match status" value="1"/>
</dbReference>
<dbReference type="SUPFAM" id="SSF55909">
    <property type="entry name" value="Pentein"/>
    <property type="match status" value="1"/>
</dbReference>
<accession>A0AAU7DJF8</accession>
<dbReference type="RefSeq" id="WP_348262995.1">
    <property type="nucleotide sequence ID" value="NZ_CP121196.1"/>
</dbReference>
<name>A0AAU7DJF8_9BACT</name>
<evidence type="ECO:0000256" key="2">
    <source>
        <dbReference type="ARBA" id="ARBA00022801"/>
    </source>
</evidence>
<dbReference type="GO" id="GO:0016597">
    <property type="term" value="F:amino acid binding"/>
    <property type="evidence" value="ECO:0007669"/>
    <property type="project" value="TreeGrafter"/>
</dbReference>
<protein>
    <submittedName>
        <fullName evidence="4">Arginine deiminase family protein</fullName>
    </submittedName>
</protein>
<gene>
    <name evidence="4" type="ORF">P8935_00205</name>
</gene>
<dbReference type="Pfam" id="PF02274">
    <property type="entry name" value="ADI"/>
    <property type="match status" value="1"/>
</dbReference>
<organism evidence="4">
    <name type="scientific">Telmatobacter sp. DSM 110680</name>
    <dbReference type="NCBI Taxonomy" id="3036704"/>
    <lineage>
        <taxon>Bacteria</taxon>
        <taxon>Pseudomonadati</taxon>
        <taxon>Acidobacteriota</taxon>
        <taxon>Terriglobia</taxon>
        <taxon>Terriglobales</taxon>
        <taxon>Acidobacteriaceae</taxon>
        <taxon>Telmatobacter</taxon>
    </lineage>
</organism>
<evidence type="ECO:0000256" key="3">
    <source>
        <dbReference type="PIRSR" id="PIRSR633199-1"/>
    </source>
</evidence>
<dbReference type="Gene3D" id="3.75.10.10">
    <property type="entry name" value="L-arginine/glycine Amidinotransferase, Chain A"/>
    <property type="match status" value="1"/>
</dbReference>
<dbReference type="GO" id="GO:0000052">
    <property type="term" value="P:citrulline metabolic process"/>
    <property type="evidence" value="ECO:0007669"/>
    <property type="project" value="TreeGrafter"/>
</dbReference>
<keyword evidence="2" id="KW-0378">Hydrolase</keyword>